<dbReference type="InterPro" id="IPR021522">
    <property type="entry name" value="MctB"/>
</dbReference>
<accession>A0ABY7UJE3</accession>
<evidence type="ECO:0000313" key="1">
    <source>
        <dbReference type="EMBL" id="WCZ38857.1"/>
    </source>
</evidence>
<keyword evidence="2" id="KW-1185">Reference proteome</keyword>
<proteinExistence type="predicted"/>
<dbReference type="Pfam" id="PF11382">
    <property type="entry name" value="MctB"/>
    <property type="match status" value="1"/>
</dbReference>
<sequence>MAKTTGRTGLVTAGFGWGAALGIALGALVLAPSIPGTADVGFGDHAKGATAAQEAGDDPALRDAQQRAEAAEDLLAEESVSIVAGALKDVPVTIVRTAAAADEDVEAVRWLLNAAGASDAGELKLTERFTDQSAADELSSIVANTLPAGAQLSVENRAPGAHAGESLSAVLFEDPAKGESRVDAAERTLVLESLQQAGYVDFRGSVVPARKIVVVDGRRDGSGGGEFAQKMVGDFAEGLASGGTTVLANAEYDPGEVRGVKVVGGVDTETGRISAVLAATS</sequence>
<reference evidence="1 2" key="1">
    <citation type="submission" date="2020-10" db="EMBL/GenBank/DDBJ databases">
        <title>Complete genome sequence of Corynebacterium jeddahense DSM 45997, type strain of Corynebacterium jeddahense.</title>
        <authorList>
            <person name="Busche T."/>
            <person name="Kalinowski J."/>
            <person name="Ruckert C."/>
        </authorList>
    </citation>
    <scope>NUCLEOTIDE SEQUENCE [LARGE SCALE GENOMIC DNA]</scope>
    <source>
        <strain evidence="1 2">DSM 45997</strain>
    </source>
</reference>
<evidence type="ECO:0000313" key="2">
    <source>
        <dbReference type="Proteomes" id="UP001218071"/>
    </source>
</evidence>
<gene>
    <name evidence="1" type="primary">mctB</name>
    <name evidence="1" type="ORF">CJEDD_06270</name>
</gene>
<organism evidence="1 2">
    <name type="scientific">Corynebacterium jeddahense</name>
    <dbReference type="NCBI Taxonomy" id="1414719"/>
    <lineage>
        <taxon>Bacteria</taxon>
        <taxon>Bacillati</taxon>
        <taxon>Actinomycetota</taxon>
        <taxon>Actinomycetes</taxon>
        <taxon>Mycobacteriales</taxon>
        <taxon>Corynebacteriaceae</taxon>
        <taxon>Corynebacterium</taxon>
    </lineage>
</organism>
<dbReference type="Proteomes" id="UP001218071">
    <property type="component" value="Chromosome"/>
</dbReference>
<protein>
    <submittedName>
        <fullName evidence="1">Copper transporter MctB</fullName>
    </submittedName>
</protein>
<dbReference type="EMBL" id="CP063194">
    <property type="protein sequence ID" value="WCZ38857.1"/>
    <property type="molecule type" value="Genomic_DNA"/>
</dbReference>
<dbReference type="RefSeq" id="WP_052333775.1">
    <property type="nucleotide sequence ID" value="NZ_CBYN010000046.1"/>
</dbReference>
<name>A0ABY7UJE3_9CORY</name>